<reference evidence="2 3" key="1">
    <citation type="submission" date="2019-03" db="EMBL/GenBank/DDBJ databases">
        <title>Genomic Encyclopedia of Type Strains, Phase IV (KMG-IV): sequencing the most valuable type-strain genomes for metagenomic binning, comparative biology and taxonomic classification.</title>
        <authorList>
            <person name="Goeker M."/>
        </authorList>
    </citation>
    <scope>NUCLEOTIDE SEQUENCE [LARGE SCALE GENOMIC DNA]</scope>
    <source>
        <strain evidence="2 3">DSM 26752</strain>
    </source>
</reference>
<protein>
    <submittedName>
        <fullName evidence="2">Stage II sporulation protein P</fullName>
    </submittedName>
</protein>
<keyword evidence="3" id="KW-1185">Reference proteome</keyword>
<name>A0A4R3KZR5_9FIRM</name>
<organism evidence="2 3">
    <name type="scientific">Keratinibaculum paraultunense</name>
    <dbReference type="NCBI Taxonomy" id="1278232"/>
    <lineage>
        <taxon>Bacteria</taxon>
        <taxon>Bacillati</taxon>
        <taxon>Bacillota</taxon>
        <taxon>Tissierellia</taxon>
        <taxon>Tissierellales</taxon>
        <taxon>Tepidimicrobiaceae</taxon>
        <taxon>Keratinibaculum</taxon>
    </lineage>
</organism>
<dbReference type="Proteomes" id="UP000294567">
    <property type="component" value="Unassembled WGS sequence"/>
</dbReference>
<evidence type="ECO:0000313" key="2">
    <source>
        <dbReference type="EMBL" id="TCS91172.1"/>
    </source>
</evidence>
<sequence length="390" mass="44859">MKQDNMRNTYIILVLLCLLVFNIGTIFINIIGNEEDKAEYKSELVFNQYSPQEVDSFYITLFGRTSSIINLYKNKQNINESWKKNLISRLDIKDSINRLLKAQFPYAISFKENNLDIEKDKVSDDDAGESPTIIEDFIIIDRLEEYEDFIIINDSEGNVDIENVPKPINVKPLKIDKDKPYILLYHTHGTESYYVEGTNQHHTTDRRYNVTTIGEKMAQTLIEKGHKVEHVTTYHDIPSYNKSYSRSLSTITKKLEENNNLKILLDIHRDGYDSNDPKVTKNMKKLSSKTKVTINGRDVATFYFVIGPDSPNKEEVLNFVKYFKAVSDAMYPDLCTGILIKPKGKYNQFLSNYSALIELGSNLNTMEEAVETAKLVAEILSVVIDNIEQK</sequence>
<dbReference type="OrthoDB" id="1633470at2"/>
<dbReference type="Pfam" id="PF07454">
    <property type="entry name" value="SpoIIP"/>
    <property type="match status" value="1"/>
</dbReference>
<keyword evidence="1" id="KW-0812">Transmembrane</keyword>
<proteinExistence type="predicted"/>
<comment type="caution">
    <text evidence="2">The sequence shown here is derived from an EMBL/GenBank/DDBJ whole genome shotgun (WGS) entry which is preliminary data.</text>
</comment>
<dbReference type="AlphaFoldDB" id="A0A4R3KZR5"/>
<dbReference type="NCBIfam" id="TIGR02867">
    <property type="entry name" value="spore_II_P"/>
    <property type="match status" value="1"/>
</dbReference>
<dbReference type="EMBL" id="SMAE01000002">
    <property type="protein sequence ID" value="TCS91172.1"/>
    <property type="molecule type" value="Genomic_DNA"/>
</dbReference>
<feature type="transmembrane region" description="Helical" evidence="1">
    <location>
        <begin position="12"/>
        <end position="32"/>
    </location>
</feature>
<dbReference type="InterPro" id="IPR010897">
    <property type="entry name" value="Spore_II_P"/>
</dbReference>
<evidence type="ECO:0000256" key="1">
    <source>
        <dbReference type="SAM" id="Phobius"/>
    </source>
</evidence>
<accession>A0A4R3KZR5</accession>
<keyword evidence="1" id="KW-1133">Transmembrane helix</keyword>
<dbReference type="RefSeq" id="WP_132025814.1">
    <property type="nucleotide sequence ID" value="NZ_CP068564.1"/>
</dbReference>
<keyword evidence="1" id="KW-0472">Membrane</keyword>
<gene>
    <name evidence="2" type="ORF">EDD65_102101</name>
</gene>
<evidence type="ECO:0000313" key="3">
    <source>
        <dbReference type="Proteomes" id="UP000294567"/>
    </source>
</evidence>